<protein>
    <submittedName>
        <fullName evidence="2">VWFA-related protein</fullName>
    </submittedName>
</protein>
<dbReference type="AlphaFoldDB" id="A0A4R1LBJ0"/>
<dbReference type="RefSeq" id="WP_131992042.1">
    <property type="nucleotide sequence ID" value="NZ_SMGK01000001.1"/>
</dbReference>
<name>A0A4R1LBJ0_9BACT</name>
<feature type="signal peptide" evidence="1">
    <location>
        <begin position="1"/>
        <end position="23"/>
    </location>
</feature>
<evidence type="ECO:0000256" key="1">
    <source>
        <dbReference type="SAM" id="SignalP"/>
    </source>
</evidence>
<sequence length="360" mass="38770">MRYSRRLALAVCTLSVSATLATAQVAAAAPKSSVPITAPVSTAGTLDLDVVVSGHNGKPISGLQQQDFTVYMDKKQQPITSFRAVEATATSAAPIETILLIDTVNTRFSNVAYERQQVDQFLKRNNGKLSQPITLVILGDKGIQITPQASRDGNQLAAFLDKAEIAIRDIGREAGFYGWTEEFQLSASGLERLAAYEQTRPGRKLLIWISPGWPLLSGPEVELSYKDQEGLFASLVGLSASLRKARITLSSVDPLGTADGVSYRTTFYEEFTKGVPSAKKMQIGNLALQVLALQSGGRVLNSNNDVAGEIATAASDADAFYILKINSPAAEHPNDYRDISVKVDKPGLTARTRTGYYAQP</sequence>
<proteinExistence type="predicted"/>
<accession>A0A4R1LBJ0</accession>
<dbReference type="InterPro" id="IPR017802">
    <property type="entry name" value="VWFA-rel_acidobac-type"/>
</dbReference>
<gene>
    <name evidence="2" type="ORF">C7378_0834</name>
</gene>
<organism evidence="2 3">
    <name type="scientific">Acidipila rosea</name>
    <dbReference type="NCBI Taxonomy" id="768535"/>
    <lineage>
        <taxon>Bacteria</taxon>
        <taxon>Pseudomonadati</taxon>
        <taxon>Acidobacteriota</taxon>
        <taxon>Terriglobia</taxon>
        <taxon>Terriglobales</taxon>
        <taxon>Acidobacteriaceae</taxon>
        <taxon>Acidipila</taxon>
    </lineage>
</organism>
<comment type="caution">
    <text evidence="2">The sequence shown here is derived from an EMBL/GenBank/DDBJ whole genome shotgun (WGS) entry which is preliminary data.</text>
</comment>
<keyword evidence="3" id="KW-1185">Reference proteome</keyword>
<keyword evidence="1" id="KW-0732">Signal</keyword>
<reference evidence="2 3" key="1">
    <citation type="submission" date="2019-03" db="EMBL/GenBank/DDBJ databases">
        <title>Genomic Encyclopedia of Type Strains, Phase IV (KMG-IV): sequencing the most valuable type-strain genomes for metagenomic binning, comparative biology and taxonomic classification.</title>
        <authorList>
            <person name="Goeker M."/>
        </authorList>
    </citation>
    <scope>NUCLEOTIDE SEQUENCE [LARGE SCALE GENOMIC DNA]</scope>
    <source>
        <strain evidence="2 3">DSM 103428</strain>
    </source>
</reference>
<evidence type="ECO:0000313" key="3">
    <source>
        <dbReference type="Proteomes" id="UP000295210"/>
    </source>
</evidence>
<feature type="chain" id="PRO_5020749670" evidence="1">
    <location>
        <begin position="24"/>
        <end position="360"/>
    </location>
</feature>
<dbReference type="OrthoDB" id="115401at2"/>
<evidence type="ECO:0000313" key="2">
    <source>
        <dbReference type="EMBL" id="TCK75838.1"/>
    </source>
</evidence>
<dbReference type="EMBL" id="SMGK01000001">
    <property type="protein sequence ID" value="TCK75838.1"/>
    <property type="molecule type" value="Genomic_DNA"/>
</dbReference>
<dbReference type="Proteomes" id="UP000295210">
    <property type="component" value="Unassembled WGS sequence"/>
</dbReference>
<dbReference type="NCBIfam" id="TIGR03436">
    <property type="entry name" value="acidobact_VWFA"/>
    <property type="match status" value="1"/>
</dbReference>